<dbReference type="PANTHER" id="PTHR43358">
    <property type="entry name" value="ALPHA/BETA-HYDROLASE"/>
    <property type="match status" value="1"/>
</dbReference>
<dbReference type="EMBL" id="CP016809">
    <property type="protein sequence ID" value="ANY76561.1"/>
    <property type="molecule type" value="Genomic_DNA"/>
</dbReference>
<dbReference type="SUPFAM" id="SSF53474">
    <property type="entry name" value="alpha/beta-Hydrolases"/>
    <property type="match status" value="1"/>
</dbReference>
<protein>
    <submittedName>
        <fullName evidence="3">Alpha/beta hydrolase</fullName>
    </submittedName>
</protein>
<dbReference type="AlphaFoldDB" id="A0A1B2E9B9"/>
<dbReference type="InterPro" id="IPR022742">
    <property type="entry name" value="Hydrolase_4"/>
</dbReference>
<accession>A0A1B2E9B9</accession>
<dbReference type="PANTHER" id="PTHR43358:SF4">
    <property type="entry name" value="ALPHA_BETA HYDROLASE FOLD-1 DOMAIN-CONTAINING PROTEIN"/>
    <property type="match status" value="1"/>
</dbReference>
<gene>
    <name evidence="3" type="ORF">BBD41_12980</name>
</gene>
<evidence type="ECO:0000313" key="3">
    <source>
        <dbReference type="EMBL" id="ANY76561.1"/>
    </source>
</evidence>
<evidence type="ECO:0000259" key="2">
    <source>
        <dbReference type="Pfam" id="PF12146"/>
    </source>
</evidence>
<reference evidence="3" key="1">
    <citation type="submission" date="2016-08" db="EMBL/GenBank/DDBJ databases">
        <title>Complete Genome Seqeunce of Paenibacillus sp. nov. IHBB 9852 from high altitute lake of Indian trans-Himalayas.</title>
        <authorList>
            <person name="Kiran S."/>
            <person name="Swarnkar M.K."/>
            <person name="Rana A."/>
            <person name="Tewari R."/>
            <person name="Gulati A."/>
        </authorList>
    </citation>
    <scope>NUCLEOTIDE SEQUENCE [LARGE SCALE GENOMIC DNA]</scope>
    <source>
        <strain evidence="3">IHBB 9852</strain>
    </source>
</reference>
<dbReference type="InterPro" id="IPR052920">
    <property type="entry name" value="DNA-binding_regulatory"/>
</dbReference>
<keyword evidence="3" id="KW-0378">Hydrolase</keyword>
<dbReference type="KEGG" id="pib:BBD41_12980"/>
<feature type="domain" description="Serine aminopeptidase S33" evidence="2">
    <location>
        <begin position="95"/>
        <end position="208"/>
    </location>
</feature>
<sequence>MEQRIVVMLAAITALVLFIIVMVAVSFYFYHVAIARADKEFLAENPDLAANADVENPFADSKDWWSAQSFENWSLIADDGLKLHAYYLPAKKATNQTVLLAHGYAGRSEQMSSFAQMYYEDLGFNVLLPDARGHGLSEGDYIGFGWPERKDVVKWIQRIVERTGEEAQIVLHGVSMGAATVMMTSGEELPSQVKAIVADCGYTSVADELTYQLKRMYKLPSFPILQSTSCLTKLRAGYSFQEASALKQVKKSKTPILFIHGGGDLFVPTEMVYRLYENGPAEKRLFVVPGAGHGLARQFDPEGYDREVTEFIGTYVREENKRAAMVR</sequence>
<keyword evidence="1" id="KW-0812">Transmembrane</keyword>
<dbReference type="Gene3D" id="3.40.50.1820">
    <property type="entry name" value="alpha/beta hydrolase"/>
    <property type="match status" value="1"/>
</dbReference>
<dbReference type="InterPro" id="IPR029058">
    <property type="entry name" value="AB_hydrolase_fold"/>
</dbReference>
<feature type="transmembrane region" description="Helical" evidence="1">
    <location>
        <begin position="6"/>
        <end position="30"/>
    </location>
</feature>
<name>A0A1B2E9B9_9BACL</name>
<keyword evidence="1" id="KW-1133">Transmembrane helix</keyword>
<dbReference type="GO" id="GO:0016787">
    <property type="term" value="F:hydrolase activity"/>
    <property type="evidence" value="ECO:0007669"/>
    <property type="project" value="UniProtKB-KW"/>
</dbReference>
<evidence type="ECO:0000256" key="1">
    <source>
        <dbReference type="SAM" id="Phobius"/>
    </source>
</evidence>
<proteinExistence type="predicted"/>
<dbReference type="Pfam" id="PF12146">
    <property type="entry name" value="Hydrolase_4"/>
    <property type="match status" value="1"/>
</dbReference>
<organism evidence="3">
    <name type="scientific">Paenibacillus ihbetae</name>
    <dbReference type="NCBI Taxonomy" id="1870820"/>
    <lineage>
        <taxon>Bacteria</taxon>
        <taxon>Bacillati</taxon>
        <taxon>Bacillota</taxon>
        <taxon>Bacilli</taxon>
        <taxon>Bacillales</taxon>
        <taxon>Paenibacillaceae</taxon>
        <taxon>Paenibacillus</taxon>
    </lineage>
</organism>
<keyword evidence="1" id="KW-0472">Membrane</keyword>